<dbReference type="RefSeq" id="WP_380633400.1">
    <property type="nucleotide sequence ID" value="NZ_JBHSQO010000004.1"/>
</dbReference>
<evidence type="ECO:0000313" key="2">
    <source>
        <dbReference type="EMBL" id="MFC6088683.1"/>
    </source>
</evidence>
<dbReference type="EMBL" id="JBHSQO010000004">
    <property type="protein sequence ID" value="MFC6088683.1"/>
    <property type="molecule type" value="Genomic_DNA"/>
</dbReference>
<evidence type="ECO:0000313" key="3">
    <source>
        <dbReference type="Proteomes" id="UP001596220"/>
    </source>
</evidence>
<gene>
    <name evidence="2" type="ORF">ACFP3R_05315</name>
</gene>
<protein>
    <submittedName>
        <fullName evidence="2">Uncharacterized protein</fullName>
    </submittedName>
</protein>
<name>A0ABW1P0N6_9PSEU</name>
<keyword evidence="3" id="KW-1185">Reference proteome</keyword>
<proteinExistence type="predicted"/>
<feature type="region of interest" description="Disordered" evidence="1">
    <location>
        <begin position="1"/>
        <end position="43"/>
    </location>
</feature>
<comment type="caution">
    <text evidence="2">The sequence shown here is derived from an EMBL/GenBank/DDBJ whole genome shotgun (WGS) entry which is preliminary data.</text>
</comment>
<sequence length="43" mass="4520">MFTAPATPRIRLLTLAGPGGGKTRPEARVANRAEPATAARHHT</sequence>
<reference evidence="3" key="1">
    <citation type="journal article" date="2019" name="Int. J. Syst. Evol. Microbiol.">
        <title>The Global Catalogue of Microorganisms (GCM) 10K type strain sequencing project: providing services to taxonomists for standard genome sequencing and annotation.</title>
        <authorList>
            <consortium name="The Broad Institute Genomics Platform"/>
            <consortium name="The Broad Institute Genome Sequencing Center for Infectious Disease"/>
            <person name="Wu L."/>
            <person name="Ma J."/>
        </authorList>
    </citation>
    <scope>NUCLEOTIDE SEQUENCE [LARGE SCALE GENOMIC DNA]</scope>
    <source>
        <strain evidence="3">CGMCC 4.7246</strain>
    </source>
</reference>
<evidence type="ECO:0000256" key="1">
    <source>
        <dbReference type="SAM" id="MobiDB-lite"/>
    </source>
</evidence>
<accession>A0ABW1P0N6</accession>
<dbReference type="Proteomes" id="UP001596220">
    <property type="component" value="Unassembled WGS sequence"/>
</dbReference>
<organism evidence="2 3">
    <name type="scientific">Saccharothrix lopnurensis</name>
    <dbReference type="NCBI Taxonomy" id="1670621"/>
    <lineage>
        <taxon>Bacteria</taxon>
        <taxon>Bacillati</taxon>
        <taxon>Actinomycetota</taxon>
        <taxon>Actinomycetes</taxon>
        <taxon>Pseudonocardiales</taxon>
        <taxon>Pseudonocardiaceae</taxon>
        <taxon>Saccharothrix</taxon>
    </lineage>
</organism>